<organism evidence="1 3">
    <name type="scientific">Chitinophaga sancti</name>
    <dbReference type="NCBI Taxonomy" id="1004"/>
    <lineage>
        <taxon>Bacteria</taxon>
        <taxon>Pseudomonadati</taxon>
        <taxon>Bacteroidota</taxon>
        <taxon>Chitinophagia</taxon>
        <taxon>Chitinophagales</taxon>
        <taxon>Chitinophagaceae</taxon>
        <taxon>Chitinophaga</taxon>
    </lineage>
</organism>
<proteinExistence type="predicted"/>
<evidence type="ECO:0000313" key="4">
    <source>
        <dbReference type="Proteomes" id="UP001326715"/>
    </source>
</evidence>
<dbReference type="EMBL" id="FPIZ01000001">
    <property type="protein sequence ID" value="SFW15697.1"/>
    <property type="molecule type" value="Genomic_DNA"/>
</dbReference>
<keyword evidence="4" id="KW-1185">Reference proteome</keyword>
<gene>
    <name evidence="1" type="ORF">SAMN05661012_00308</name>
    <name evidence="2" type="ORF">SR876_32300</name>
</gene>
<dbReference type="RefSeq" id="WP_072356840.1">
    <property type="nucleotide sequence ID" value="NZ_CP139972.1"/>
</dbReference>
<reference evidence="2 4" key="2">
    <citation type="submission" date="2023-11" db="EMBL/GenBank/DDBJ databases">
        <title>MicrobeMod: A computational toolkit for identifying prokaryotic methylation and restriction-modification with nanopore sequencing.</title>
        <authorList>
            <person name="Crits-Christoph A."/>
            <person name="Kang S.C."/>
            <person name="Lee H."/>
            <person name="Ostrov N."/>
        </authorList>
    </citation>
    <scope>NUCLEOTIDE SEQUENCE [LARGE SCALE GENOMIC DNA]</scope>
    <source>
        <strain evidence="2 4">ATCC 23090</strain>
    </source>
</reference>
<sequence length="83" mass="9995">MEKKKYRFRKMYFICDNNQVIAANIAMTCAYQFKDDAVQIAKQRTGHFIWENQSEPVPLRKVEGFFLVHETLFDEILKQFTRE</sequence>
<evidence type="ECO:0000313" key="1">
    <source>
        <dbReference type="EMBL" id="SFW15697.1"/>
    </source>
</evidence>
<evidence type="ECO:0000313" key="3">
    <source>
        <dbReference type="Proteomes" id="UP000183788"/>
    </source>
</evidence>
<dbReference type="OrthoDB" id="772872at2"/>
<dbReference type="EMBL" id="CP140154">
    <property type="protein sequence ID" value="WQG89616.1"/>
    <property type="molecule type" value="Genomic_DNA"/>
</dbReference>
<name>A0A1K1LXP6_9BACT</name>
<protein>
    <submittedName>
        <fullName evidence="1">Uncharacterized protein</fullName>
    </submittedName>
</protein>
<evidence type="ECO:0000313" key="2">
    <source>
        <dbReference type="EMBL" id="WQG89616.1"/>
    </source>
</evidence>
<accession>A0A1K1LXP6</accession>
<dbReference type="AlphaFoldDB" id="A0A1K1LXP6"/>
<dbReference type="Proteomes" id="UP001326715">
    <property type="component" value="Chromosome"/>
</dbReference>
<reference evidence="1 3" key="1">
    <citation type="submission" date="2016-11" db="EMBL/GenBank/DDBJ databases">
        <authorList>
            <person name="Jaros S."/>
            <person name="Januszkiewicz K."/>
            <person name="Wedrychowicz H."/>
        </authorList>
    </citation>
    <scope>NUCLEOTIDE SEQUENCE [LARGE SCALE GENOMIC DNA]</scope>
    <source>
        <strain evidence="1 3">DSM 784</strain>
    </source>
</reference>
<dbReference type="Proteomes" id="UP000183788">
    <property type="component" value="Unassembled WGS sequence"/>
</dbReference>